<keyword evidence="3" id="KW-0456">Lyase</keyword>
<dbReference type="SUPFAM" id="SSF51621">
    <property type="entry name" value="Phosphoenolpyruvate/pyruvate domain"/>
    <property type="match status" value="1"/>
</dbReference>
<accession>A0A0D2PZ35</accession>
<dbReference type="InterPro" id="IPR015813">
    <property type="entry name" value="Pyrv/PenolPyrv_kinase-like_dom"/>
</dbReference>
<dbReference type="GO" id="GO:0046872">
    <property type="term" value="F:metal ion binding"/>
    <property type="evidence" value="ECO:0007669"/>
    <property type="project" value="UniProtKB-KW"/>
</dbReference>
<dbReference type="GO" id="GO:0016832">
    <property type="term" value="F:aldehyde-lyase activity"/>
    <property type="evidence" value="ECO:0007669"/>
    <property type="project" value="TreeGrafter"/>
</dbReference>
<proteinExistence type="inferred from homology"/>
<dbReference type="OMA" id="SRCEDET"/>
<dbReference type="InterPro" id="IPR040442">
    <property type="entry name" value="Pyrv_kinase-like_dom_sf"/>
</dbReference>
<gene>
    <name evidence="6" type="ORF">HYPSUDRAFT_480354</name>
</gene>
<dbReference type="PANTHER" id="PTHR30502:SF0">
    <property type="entry name" value="PHOSPHOENOLPYRUVATE CARBOXYLASE FAMILY PROTEIN"/>
    <property type="match status" value="1"/>
</dbReference>
<dbReference type="OrthoDB" id="1621678at2759"/>
<evidence type="ECO:0000256" key="2">
    <source>
        <dbReference type="ARBA" id="ARBA00022723"/>
    </source>
</evidence>
<evidence type="ECO:0000313" key="6">
    <source>
        <dbReference type="EMBL" id="KJA24625.1"/>
    </source>
</evidence>
<dbReference type="Proteomes" id="UP000054270">
    <property type="component" value="Unassembled WGS sequence"/>
</dbReference>
<reference evidence="7" key="1">
    <citation type="submission" date="2014-04" db="EMBL/GenBank/DDBJ databases">
        <title>Evolutionary Origins and Diversification of the Mycorrhizal Mutualists.</title>
        <authorList>
            <consortium name="DOE Joint Genome Institute"/>
            <consortium name="Mycorrhizal Genomics Consortium"/>
            <person name="Kohler A."/>
            <person name="Kuo A."/>
            <person name="Nagy L.G."/>
            <person name="Floudas D."/>
            <person name="Copeland A."/>
            <person name="Barry K.W."/>
            <person name="Cichocki N."/>
            <person name="Veneault-Fourrey C."/>
            <person name="LaButti K."/>
            <person name="Lindquist E.A."/>
            <person name="Lipzen A."/>
            <person name="Lundell T."/>
            <person name="Morin E."/>
            <person name="Murat C."/>
            <person name="Riley R."/>
            <person name="Ohm R."/>
            <person name="Sun H."/>
            <person name="Tunlid A."/>
            <person name="Henrissat B."/>
            <person name="Grigoriev I.V."/>
            <person name="Hibbett D.S."/>
            <person name="Martin F."/>
        </authorList>
    </citation>
    <scope>NUCLEOTIDE SEQUENCE [LARGE SCALE GENOMIC DNA]</scope>
    <source>
        <strain evidence="7">FD-334 SS-4</strain>
    </source>
</reference>
<name>A0A0D2PZ35_HYPSF</name>
<evidence type="ECO:0000259" key="5">
    <source>
        <dbReference type="Pfam" id="PF03328"/>
    </source>
</evidence>
<evidence type="ECO:0000256" key="1">
    <source>
        <dbReference type="ARBA" id="ARBA00005568"/>
    </source>
</evidence>
<keyword evidence="7" id="KW-1185">Reference proteome</keyword>
<dbReference type="GO" id="GO:0005737">
    <property type="term" value="C:cytoplasm"/>
    <property type="evidence" value="ECO:0007669"/>
    <property type="project" value="TreeGrafter"/>
</dbReference>
<feature type="compositionally biased region" description="Polar residues" evidence="4">
    <location>
        <begin position="18"/>
        <end position="27"/>
    </location>
</feature>
<feature type="region of interest" description="Disordered" evidence="4">
    <location>
        <begin position="13"/>
        <end position="32"/>
    </location>
</feature>
<dbReference type="Pfam" id="PF03328">
    <property type="entry name" value="HpcH_HpaI"/>
    <property type="match status" value="1"/>
</dbReference>
<feature type="domain" description="HpcH/HpaI aldolase/citrate lyase" evidence="5">
    <location>
        <begin position="52"/>
        <end position="294"/>
    </location>
</feature>
<dbReference type="InterPro" id="IPR005000">
    <property type="entry name" value="Aldolase/citrate-lyase_domain"/>
</dbReference>
<protein>
    <recommendedName>
        <fullName evidence="5">HpcH/HpaI aldolase/citrate lyase domain-containing protein</fullName>
    </recommendedName>
</protein>
<dbReference type="PANTHER" id="PTHR30502">
    <property type="entry name" value="2-KETO-3-DEOXY-L-RHAMNONATE ALDOLASE"/>
    <property type="match status" value="1"/>
</dbReference>
<sequence length="320" mass="34674">MYNISRFLPGFGDARTGSAPSQQSSHTDSGDDLLGLQRVMRDAQNPRRPVIGSWIMLPGASLARMVARMGYDFALIDCEHGDIDDAAMYASVGAVAAEGCSPVVRIPLPHNVYVKRALDAGAHGILVPSMSTVEDARAVVSYAKFPAVTKSQARPKLLENSSSPSTVSGIRGVGSPFAPVAFRQTFIDYVRTANQNTFIAVQIETLQGLENCEEIAKVDGIDMLFIGPNDLAASMGYPFYDHESIPEVQEAVQRVLDAAKNAGKYAGMFCTEAKHVRARFQQGFDLMNLAGDVAALNDWNATQLAQLEDLTGWGKRERDE</sequence>
<comment type="similarity">
    <text evidence="1">Belongs to the HpcH/HpaI aldolase family.</text>
</comment>
<dbReference type="STRING" id="945553.A0A0D2PZ35"/>
<evidence type="ECO:0000313" key="7">
    <source>
        <dbReference type="Proteomes" id="UP000054270"/>
    </source>
</evidence>
<dbReference type="AlphaFoldDB" id="A0A0D2PZ35"/>
<evidence type="ECO:0000256" key="3">
    <source>
        <dbReference type="ARBA" id="ARBA00023239"/>
    </source>
</evidence>
<evidence type="ECO:0000256" key="4">
    <source>
        <dbReference type="SAM" id="MobiDB-lite"/>
    </source>
</evidence>
<keyword evidence="2" id="KW-0479">Metal-binding</keyword>
<organism evidence="6 7">
    <name type="scientific">Hypholoma sublateritium (strain FD-334 SS-4)</name>
    <dbReference type="NCBI Taxonomy" id="945553"/>
    <lineage>
        <taxon>Eukaryota</taxon>
        <taxon>Fungi</taxon>
        <taxon>Dikarya</taxon>
        <taxon>Basidiomycota</taxon>
        <taxon>Agaricomycotina</taxon>
        <taxon>Agaricomycetes</taxon>
        <taxon>Agaricomycetidae</taxon>
        <taxon>Agaricales</taxon>
        <taxon>Agaricineae</taxon>
        <taxon>Strophariaceae</taxon>
        <taxon>Hypholoma</taxon>
    </lineage>
</organism>
<dbReference type="InterPro" id="IPR050251">
    <property type="entry name" value="HpcH-HpaI_aldolase"/>
</dbReference>
<dbReference type="Gene3D" id="3.20.20.60">
    <property type="entry name" value="Phosphoenolpyruvate-binding domains"/>
    <property type="match status" value="1"/>
</dbReference>
<dbReference type="EMBL" id="KN817536">
    <property type="protein sequence ID" value="KJA24625.1"/>
    <property type="molecule type" value="Genomic_DNA"/>
</dbReference>